<dbReference type="Gene3D" id="1.10.10.10">
    <property type="entry name" value="Winged helix-like DNA-binding domain superfamily/Winged helix DNA-binding domain"/>
    <property type="match status" value="1"/>
</dbReference>
<protein>
    <submittedName>
        <fullName evidence="3">MarR family transcriptional regulator</fullName>
    </submittedName>
</protein>
<dbReference type="InterPro" id="IPR036388">
    <property type="entry name" value="WH-like_DNA-bd_sf"/>
</dbReference>
<feature type="compositionally biased region" description="Polar residues" evidence="1">
    <location>
        <begin position="166"/>
        <end position="181"/>
    </location>
</feature>
<evidence type="ECO:0000313" key="4">
    <source>
        <dbReference type="Proteomes" id="UP000263753"/>
    </source>
</evidence>
<name>A0A3B7LWP1_9GAMM</name>
<dbReference type="RefSeq" id="WP_118868749.1">
    <property type="nucleotide sequence ID" value="NZ_CP032134.1"/>
</dbReference>
<proteinExistence type="predicted"/>
<dbReference type="EMBL" id="CP032134">
    <property type="protein sequence ID" value="AXY56831.1"/>
    <property type="molecule type" value="Genomic_DNA"/>
</dbReference>
<accession>A0A3B7LWP1</accession>
<evidence type="ECO:0000256" key="1">
    <source>
        <dbReference type="SAM" id="MobiDB-lite"/>
    </source>
</evidence>
<feature type="domain" description="Bacteriophage lambda Replication protein O N-terminal" evidence="2">
    <location>
        <begin position="11"/>
        <end position="82"/>
    </location>
</feature>
<dbReference type="InterPro" id="IPR006497">
    <property type="entry name" value="Phage_lambda_VrpO_N"/>
</dbReference>
<dbReference type="Pfam" id="PF04492">
    <property type="entry name" value="Phage_rep_O"/>
    <property type="match status" value="1"/>
</dbReference>
<feature type="region of interest" description="Disordered" evidence="1">
    <location>
        <begin position="158"/>
        <end position="187"/>
    </location>
</feature>
<gene>
    <name evidence="3" type="ORF">CDG60_09795</name>
</gene>
<reference evidence="4" key="1">
    <citation type="submission" date="2018-09" db="EMBL/GenBank/DDBJ databases">
        <title>The complete genome of Acinetobacter sp. strain WCHAc010005.</title>
        <authorList>
            <person name="Hu Y."/>
            <person name="Long H."/>
            <person name="Feng Y."/>
            <person name="Zong Z."/>
        </authorList>
    </citation>
    <scope>NUCLEOTIDE SEQUENCE [LARGE SCALE GENOMIC DNA]</scope>
    <source>
        <strain evidence="4">WCHAc010005</strain>
    </source>
</reference>
<organism evidence="3 4">
    <name type="scientific">Acinetobacter chinensis</name>
    <dbReference type="NCBI Taxonomy" id="2004650"/>
    <lineage>
        <taxon>Bacteria</taxon>
        <taxon>Pseudomonadati</taxon>
        <taxon>Pseudomonadota</taxon>
        <taxon>Gammaproteobacteria</taxon>
        <taxon>Moraxellales</taxon>
        <taxon>Moraxellaceae</taxon>
        <taxon>Acinetobacter</taxon>
    </lineage>
</organism>
<dbReference type="KEGG" id="achi:CDG60_09795"/>
<evidence type="ECO:0000259" key="2">
    <source>
        <dbReference type="Pfam" id="PF04492"/>
    </source>
</evidence>
<dbReference type="Proteomes" id="UP000263753">
    <property type="component" value="Chromosome"/>
</dbReference>
<sequence length="294" mass="32889">MSKFVPNSFQVPNAFVDEVLGKISDAACKLYLVICRKTRGWNKEMDSISLTQFEEITGKSRPTVIKCLRELVKVGLVVELQSTFHGNTYKLGEETSIGLVLKFPGKEFLLAKKQANDGKKSLPLLVKNFNYTSKNILPLLVKIFYTQSITIKNNSTKNKKINKKSQSVSENPKVESGNSYDPAQAELPENVNRDLWTQFVGMRNSNKKPISENAVKLILKKLESFGVLANQSLENSIIGNYQGVFQPKPEFTQTPVQPSGHSESGYFANMFNGHQPDDVIDVTPDGYQMGVYQP</sequence>
<dbReference type="AlphaFoldDB" id="A0A3B7LWP1"/>
<evidence type="ECO:0000313" key="3">
    <source>
        <dbReference type="EMBL" id="AXY56831.1"/>
    </source>
</evidence>
<dbReference type="GO" id="GO:0006260">
    <property type="term" value="P:DNA replication"/>
    <property type="evidence" value="ECO:0007669"/>
    <property type="project" value="InterPro"/>
</dbReference>